<dbReference type="RefSeq" id="WP_320509541.1">
    <property type="nucleotide sequence ID" value="NZ_JAXCLW010000004.1"/>
</dbReference>
<dbReference type="PANTHER" id="PTHR30561:SF9">
    <property type="entry name" value="4-AMINO-4-DEOXY-L-ARABINOSE-PHOSPHOUNDECAPRENOL FLIPPASE SUBUNIT ARNF-RELATED"/>
    <property type="match status" value="1"/>
</dbReference>
<dbReference type="InterPro" id="IPR037185">
    <property type="entry name" value="EmrE-like"/>
</dbReference>
<protein>
    <submittedName>
        <fullName evidence="8">Small multi-drug resistant family protein</fullName>
    </submittedName>
</protein>
<feature type="signal peptide" evidence="7">
    <location>
        <begin position="1"/>
        <end position="20"/>
    </location>
</feature>
<keyword evidence="2" id="KW-1003">Cell membrane</keyword>
<dbReference type="Gene3D" id="1.10.3730.20">
    <property type="match status" value="1"/>
</dbReference>
<dbReference type="PANTHER" id="PTHR30561">
    <property type="entry name" value="SMR FAMILY PROTON-DEPENDENT DRUG EFFLUX TRANSPORTER SUGE"/>
    <property type="match status" value="1"/>
</dbReference>
<evidence type="ECO:0000256" key="6">
    <source>
        <dbReference type="SAM" id="Phobius"/>
    </source>
</evidence>
<evidence type="ECO:0000256" key="7">
    <source>
        <dbReference type="SAM" id="SignalP"/>
    </source>
</evidence>
<keyword evidence="7" id="KW-0732">Signal</keyword>
<gene>
    <name evidence="8" type="ORF">SMD27_16665</name>
</gene>
<feature type="transmembrane region" description="Helical" evidence="6">
    <location>
        <begin position="77"/>
        <end position="97"/>
    </location>
</feature>
<proteinExistence type="predicted"/>
<dbReference type="EMBL" id="JAXCLW010000004">
    <property type="protein sequence ID" value="MDY0884479.1"/>
    <property type="molecule type" value="Genomic_DNA"/>
</dbReference>
<name>A0ABU5EEM7_9PROT</name>
<dbReference type="SUPFAM" id="SSF103481">
    <property type="entry name" value="Multidrug resistance efflux transporter EmrE"/>
    <property type="match status" value="1"/>
</dbReference>
<comment type="subcellular location">
    <subcellularLocation>
        <location evidence="1">Cell membrane</location>
        <topology evidence="1">Multi-pass membrane protein</topology>
    </subcellularLocation>
</comment>
<evidence type="ECO:0000256" key="5">
    <source>
        <dbReference type="ARBA" id="ARBA00023136"/>
    </source>
</evidence>
<feature type="transmembrane region" description="Helical" evidence="6">
    <location>
        <begin position="103"/>
        <end position="120"/>
    </location>
</feature>
<keyword evidence="5 6" id="KW-0472">Membrane</keyword>
<accession>A0ABU5EEM7</accession>
<feature type="transmembrane region" description="Helical" evidence="6">
    <location>
        <begin position="47"/>
        <end position="70"/>
    </location>
</feature>
<evidence type="ECO:0000256" key="2">
    <source>
        <dbReference type="ARBA" id="ARBA00022475"/>
    </source>
</evidence>
<keyword evidence="3 6" id="KW-0812">Transmembrane</keyword>
<evidence type="ECO:0000313" key="8">
    <source>
        <dbReference type="EMBL" id="MDY0884479.1"/>
    </source>
</evidence>
<feature type="chain" id="PRO_5046708330" evidence="7">
    <location>
        <begin position="21"/>
        <end position="122"/>
    </location>
</feature>
<evidence type="ECO:0000256" key="3">
    <source>
        <dbReference type="ARBA" id="ARBA00022692"/>
    </source>
</evidence>
<evidence type="ECO:0000256" key="4">
    <source>
        <dbReference type="ARBA" id="ARBA00022989"/>
    </source>
</evidence>
<keyword evidence="9" id="KW-1185">Reference proteome</keyword>
<sequence length="122" mass="12845">MSRFALIALILASVSTNAAAQLLLRWAARDGLVPAQSWSPSSFLEFIFRPGIIGGLACYALSVVIWVMVLSRAEVSFAYPFLGLGFVLVTFASAFLLGEAISAQRLAGTALIVLGVAVLARG</sequence>
<comment type="caution">
    <text evidence="8">The sequence shown here is derived from an EMBL/GenBank/DDBJ whole genome shotgun (WGS) entry which is preliminary data.</text>
</comment>
<reference evidence="8 9" key="1">
    <citation type="journal article" date="2016" name="Antonie Van Leeuwenhoek">
        <title>Dongia soli sp. nov., isolated from soil from Dokdo, Korea.</title>
        <authorList>
            <person name="Kim D.U."/>
            <person name="Lee H."/>
            <person name="Kim H."/>
            <person name="Kim S.G."/>
            <person name="Ka J.O."/>
        </authorList>
    </citation>
    <scope>NUCLEOTIDE SEQUENCE [LARGE SCALE GENOMIC DNA]</scope>
    <source>
        <strain evidence="8 9">D78</strain>
    </source>
</reference>
<dbReference type="InterPro" id="IPR000390">
    <property type="entry name" value="Small_drug/metabolite_transptr"/>
</dbReference>
<dbReference type="Proteomes" id="UP001279642">
    <property type="component" value="Unassembled WGS sequence"/>
</dbReference>
<keyword evidence="4 6" id="KW-1133">Transmembrane helix</keyword>
<evidence type="ECO:0000313" key="9">
    <source>
        <dbReference type="Proteomes" id="UP001279642"/>
    </source>
</evidence>
<organism evidence="8 9">
    <name type="scientific">Dongia soli</name>
    <dbReference type="NCBI Taxonomy" id="600628"/>
    <lineage>
        <taxon>Bacteria</taxon>
        <taxon>Pseudomonadati</taxon>
        <taxon>Pseudomonadota</taxon>
        <taxon>Alphaproteobacteria</taxon>
        <taxon>Rhodospirillales</taxon>
        <taxon>Dongiaceae</taxon>
        <taxon>Dongia</taxon>
    </lineage>
</organism>
<evidence type="ECO:0000256" key="1">
    <source>
        <dbReference type="ARBA" id="ARBA00004651"/>
    </source>
</evidence>